<reference evidence="3" key="1">
    <citation type="submission" date="2015-03" db="EMBL/GenBank/DDBJ databases">
        <authorList>
            <consortium name="Pathogen Informatics"/>
        </authorList>
    </citation>
    <scope>NUCLEOTIDE SEQUENCE [LARGE SCALE GENOMIC DNA]</scope>
    <source>
        <strain evidence="3">R148</strain>
    </source>
</reference>
<accession>A0A0H5MIM7</accession>
<evidence type="ECO:0000313" key="3">
    <source>
        <dbReference type="Proteomes" id="UP000043316"/>
    </source>
</evidence>
<feature type="transmembrane region" description="Helical" evidence="1">
    <location>
        <begin position="7"/>
        <end position="27"/>
    </location>
</feature>
<dbReference type="Proteomes" id="UP000043316">
    <property type="component" value="Unassembled WGS sequence"/>
</dbReference>
<keyword evidence="1" id="KW-1133">Transmembrane helix</keyword>
<protein>
    <submittedName>
        <fullName evidence="2">Uncharacterized protein</fullName>
    </submittedName>
</protein>
<name>A0A0H5MIM7_YERIN</name>
<evidence type="ECO:0000313" key="2">
    <source>
        <dbReference type="EMBL" id="CRY56961.1"/>
    </source>
</evidence>
<proteinExistence type="predicted"/>
<keyword evidence="1" id="KW-0812">Transmembrane</keyword>
<dbReference type="EMBL" id="CWJI01000019">
    <property type="protein sequence ID" value="CRY56961.1"/>
    <property type="molecule type" value="Genomic_DNA"/>
</dbReference>
<dbReference type="AlphaFoldDB" id="A0A0H5MIM7"/>
<organism evidence="2 3">
    <name type="scientific">Yersinia intermedia</name>
    <dbReference type="NCBI Taxonomy" id="631"/>
    <lineage>
        <taxon>Bacteria</taxon>
        <taxon>Pseudomonadati</taxon>
        <taxon>Pseudomonadota</taxon>
        <taxon>Gammaproteobacteria</taxon>
        <taxon>Enterobacterales</taxon>
        <taxon>Yersiniaceae</taxon>
        <taxon>Yersinia</taxon>
    </lineage>
</organism>
<sequence length="48" mass="5608">MNNDRDISVFIHLIFVLILLHLIGVIFDCFYIDGDILAFYIMFSLLSI</sequence>
<evidence type="ECO:0000256" key="1">
    <source>
        <dbReference type="SAM" id="Phobius"/>
    </source>
</evidence>
<gene>
    <name evidence="2" type="ORF">ERS008476_04008</name>
</gene>
<keyword evidence="1" id="KW-0472">Membrane</keyword>